<feature type="compositionally biased region" description="Polar residues" evidence="1">
    <location>
        <begin position="317"/>
        <end position="345"/>
    </location>
</feature>
<feature type="compositionally biased region" description="Low complexity" evidence="1">
    <location>
        <begin position="423"/>
        <end position="441"/>
    </location>
</feature>
<comment type="caution">
    <text evidence="2">The sequence shown here is derived from an EMBL/GenBank/DDBJ whole genome shotgun (WGS) entry which is preliminary data.</text>
</comment>
<feature type="compositionally biased region" description="Polar residues" evidence="1">
    <location>
        <begin position="562"/>
        <end position="592"/>
    </location>
</feature>
<dbReference type="EMBL" id="AGNL01050667">
    <property type="protein sequence ID" value="EJK43764.1"/>
    <property type="molecule type" value="Genomic_DNA"/>
</dbReference>
<organism evidence="2 3">
    <name type="scientific">Thalassiosira oceanica</name>
    <name type="common">Marine diatom</name>
    <dbReference type="NCBI Taxonomy" id="159749"/>
    <lineage>
        <taxon>Eukaryota</taxon>
        <taxon>Sar</taxon>
        <taxon>Stramenopiles</taxon>
        <taxon>Ochrophyta</taxon>
        <taxon>Bacillariophyta</taxon>
        <taxon>Coscinodiscophyceae</taxon>
        <taxon>Thalassiosirophycidae</taxon>
        <taxon>Thalassiosirales</taxon>
        <taxon>Thalassiosiraceae</taxon>
        <taxon>Thalassiosira</taxon>
    </lineage>
</organism>
<protein>
    <submittedName>
        <fullName evidence="2">Uncharacterized protein</fullName>
    </submittedName>
</protein>
<evidence type="ECO:0000256" key="1">
    <source>
        <dbReference type="SAM" id="MobiDB-lite"/>
    </source>
</evidence>
<feature type="compositionally biased region" description="Basic and acidic residues" evidence="1">
    <location>
        <begin position="109"/>
        <end position="119"/>
    </location>
</feature>
<feature type="compositionally biased region" description="Polar residues" evidence="1">
    <location>
        <begin position="174"/>
        <end position="185"/>
    </location>
</feature>
<feature type="compositionally biased region" description="Low complexity" evidence="1">
    <location>
        <begin position="449"/>
        <end position="459"/>
    </location>
</feature>
<dbReference type="Proteomes" id="UP000266841">
    <property type="component" value="Unassembled WGS sequence"/>
</dbReference>
<feature type="non-terminal residue" evidence="2">
    <location>
        <position position="1"/>
    </location>
</feature>
<feature type="compositionally biased region" description="Basic residues" evidence="1">
    <location>
        <begin position="36"/>
        <end position="47"/>
    </location>
</feature>
<name>K0QZN1_THAOC</name>
<keyword evidence="3" id="KW-1185">Reference proteome</keyword>
<feature type="compositionally biased region" description="Polar residues" evidence="1">
    <location>
        <begin position="361"/>
        <end position="374"/>
    </location>
</feature>
<sequence length="708" mass="77006">PAECTAWDPVGGGTSSFSWRRRAWRVRPGRPPGRGRGGHRRGPRLRRARDALPSPTRRTRVPRVAAQGRDEEGTPPLRVGERAQGPRLGTPEPGESRLLRGQRALPRGRGRESGGDRGPPRRPAGAEALQRHIRELAVPVRESLPVREAHRAIVLYAPSPTSRRKNKAKGFHFSSASSRGSTAQTSRIASDIESAFGDSAGYIYTTPMVEDDALTVDQSIFTINTAPPPHAGGGRYDMRPPVEADPDEYGPEGQEPPEERAMTEYESRQSLRSGPDPIEVIDSRPQAQYESSDDLLRTSNSRSADPLEMIDSRAQAPYSSSEDNLRTSNSTNQSNLDPSDANLGQQYRKRSVHADDIPPLNGSQWDKSGYSPSLGSDPYVPVAKSRSGRSRSASRSSFPANPSNSLDKSRGHSHRDVDGSEMSASNPGTSYSSGSSVTDMSNPTTQDPSQYSGPSSRSSFRTEEYASRDSSRSSSRGDMKRQSASRRRDEDRVSSYPSPKNGPPPPNRFASWSAPVIHEEMSADANVPVHSISLDNLSVVSEPTFFDPDEGLGGRGKDSIRHNNVSSSARRQSYHEWSNSDVTQDNDNNNGALRQSAVDTMVMEALRQAQVARELASADGTEWSSPADAAEALRQTQAVHQSPGLTPPFAFVPQTSPLHPPPRTMAMPTSRRTHLSGHSSRSGGRGSVRSFYSHSHSADDENASAYDC</sequence>
<feature type="compositionally biased region" description="Low complexity" evidence="1">
    <location>
        <begin position="390"/>
        <end position="405"/>
    </location>
</feature>
<feature type="compositionally biased region" description="Basic and acidic residues" evidence="1">
    <location>
        <begin position="460"/>
        <end position="493"/>
    </location>
</feature>
<proteinExistence type="predicted"/>
<feature type="compositionally biased region" description="Basic and acidic residues" evidence="1">
    <location>
        <begin position="407"/>
        <end position="418"/>
    </location>
</feature>
<feature type="region of interest" description="Disordered" evidence="1">
    <location>
        <begin position="1"/>
        <end position="127"/>
    </location>
</feature>
<evidence type="ECO:0000313" key="3">
    <source>
        <dbReference type="Proteomes" id="UP000266841"/>
    </source>
</evidence>
<feature type="compositionally biased region" description="Basic and acidic residues" evidence="1">
    <location>
        <begin position="257"/>
        <end position="269"/>
    </location>
</feature>
<feature type="region of interest" description="Disordered" evidence="1">
    <location>
        <begin position="225"/>
        <end position="511"/>
    </location>
</feature>
<feature type="region of interest" description="Disordered" evidence="1">
    <location>
        <begin position="656"/>
        <end position="708"/>
    </location>
</feature>
<feature type="region of interest" description="Disordered" evidence="1">
    <location>
        <begin position="162"/>
        <end position="185"/>
    </location>
</feature>
<feature type="compositionally biased region" description="Low complexity" evidence="1">
    <location>
        <begin position="676"/>
        <end position="690"/>
    </location>
</feature>
<feature type="compositionally biased region" description="Basic residues" evidence="1">
    <location>
        <begin position="19"/>
        <end position="28"/>
    </location>
</feature>
<gene>
    <name evidence="2" type="ORF">THAOC_37757</name>
</gene>
<feature type="region of interest" description="Disordered" evidence="1">
    <location>
        <begin position="548"/>
        <end position="592"/>
    </location>
</feature>
<dbReference type="AlphaFoldDB" id="K0QZN1"/>
<accession>K0QZN1</accession>
<reference evidence="2 3" key="1">
    <citation type="journal article" date="2012" name="Genome Biol.">
        <title>Genome and low-iron response of an oceanic diatom adapted to chronic iron limitation.</title>
        <authorList>
            <person name="Lommer M."/>
            <person name="Specht M."/>
            <person name="Roy A.S."/>
            <person name="Kraemer L."/>
            <person name="Andreson R."/>
            <person name="Gutowska M.A."/>
            <person name="Wolf J."/>
            <person name="Bergner S.V."/>
            <person name="Schilhabel M.B."/>
            <person name="Klostermeier U.C."/>
            <person name="Beiko R.G."/>
            <person name="Rosenstiel P."/>
            <person name="Hippler M."/>
            <person name="Laroche J."/>
        </authorList>
    </citation>
    <scope>NUCLEOTIDE SEQUENCE [LARGE SCALE GENOMIC DNA]</scope>
    <source>
        <strain evidence="2 3">CCMP1005</strain>
    </source>
</reference>
<evidence type="ECO:0000313" key="2">
    <source>
        <dbReference type="EMBL" id="EJK43764.1"/>
    </source>
</evidence>